<feature type="transmembrane region" description="Helical" evidence="9">
    <location>
        <begin position="132"/>
        <end position="153"/>
    </location>
</feature>
<evidence type="ECO:0000256" key="2">
    <source>
        <dbReference type="ARBA" id="ARBA00022448"/>
    </source>
</evidence>
<sequence length="170" mass="18639">MLTSLRKTADGLIRLSAAIGALALMAEVGVILVDVIGRAFGHPMFGSQDLITMIMVMLVFGGMALCDRNGGHIAVDLFQKTYPPMMNLIIDIFSALLGAVIFAFIAWAVWESAKLSQMLNLSTNLLRLPKAWFQWGLCGFAVLTSLGMFLRAVELTLSRRDVRGEWSKTT</sequence>
<dbReference type="InterPro" id="IPR055348">
    <property type="entry name" value="DctQ"/>
</dbReference>
<keyword evidence="6 9" id="KW-1133">Transmembrane helix</keyword>
<dbReference type="OrthoDB" id="7854755at2"/>
<dbReference type="EMBL" id="JSUQ01000024">
    <property type="protein sequence ID" value="KHQ50652.1"/>
    <property type="molecule type" value="Genomic_DNA"/>
</dbReference>
<comment type="similarity">
    <text evidence="8 9">Belongs to the TRAP transporter small permease family.</text>
</comment>
<keyword evidence="5 9" id="KW-0812">Transmembrane</keyword>
<evidence type="ECO:0000256" key="1">
    <source>
        <dbReference type="ARBA" id="ARBA00004429"/>
    </source>
</evidence>
<feature type="transmembrane region" description="Helical" evidence="9">
    <location>
        <begin position="12"/>
        <end position="33"/>
    </location>
</feature>
<evidence type="ECO:0000256" key="4">
    <source>
        <dbReference type="ARBA" id="ARBA00022519"/>
    </source>
</evidence>
<comment type="function">
    <text evidence="9">Part of the tripartite ATP-independent periplasmic (TRAP) transport system.</text>
</comment>
<keyword evidence="12" id="KW-1185">Reference proteome</keyword>
<evidence type="ECO:0000259" key="10">
    <source>
        <dbReference type="Pfam" id="PF04290"/>
    </source>
</evidence>
<dbReference type="AlphaFoldDB" id="A0A0B3RRV6"/>
<gene>
    <name evidence="11" type="ORF">OA50_04872</name>
</gene>
<comment type="subunit">
    <text evidence="9">The complex comprises the extracytoplasmic solute receptor protein and the two transmembrane proteins.</text>
</comment>
<dbReference type="GO" id="GO:0005886">
    <property type="term" value="C:plasma membrane"/>
    <property type="evidence" value="ECO:0007669"/>
    <property type="project" value="UniProtKB-SubCell"/>
</dbReference>
<evidence type="ECO:0000256" key="6">
    <source>
        <dbReference type="ARBA" id="ARBA00022989"/>
    </source>
</evidence>
<keyword evidence="4 9" id="KW-0997">Cell inner membrane</keyword>
<comment type="subcellular location">
    <subcellularLocation>
        <location evidence="1 9">Cell inner membrane</location>
        <topology evidence="1 9">Multi-pass membrane protein</topology>
    </subcellularLocation>
</comment>
<feature type="transmembrane region" description="Helical" evidence="9">
    <location>
        <begin position="87"/>
        <end position="110"/>
    </location>
</feature>
<evidence type="ECO:0000256" key="8">
    <source>
        <dbReference type="ARBA" id="ARBA00038436"/>
    </source>
</evidence>
<comment type="caution">
    <text evidence="11">The sequence shown here is derived from an EMBL/GenBank/DDBJ whole genome shotgun (WGS) entry which is preliminary data.</text>
</comment>
<feature type="transmembrane region" description="Helical" evidence="9">
    <location>
        <begin position="45"/>
        <end position="66"/>
    </location>
</feature>
<dbReference type="InterPro" id="IPR007387">
    <property type="entry name" value="TRAP_DctQ"/>
</dbReference>
<dbReference type="PANTHER" id="PTHR35011:SF2">
    <property type="entry name" value="2,3-DIKETO-L-GULONATE TRAP TRANSPORTER SMALL PERMEASE PROTEIN YIAM"/>
    <property type="match status" value="1"/>
</dbReference>
<dbReference type="Pfam" id="PF04290">
    <property type="entry name" value="DctQ"/>
    <property type="match status" value="1"/>
</dbReference>
<evidence type="ECO:0000256" key="7">
    <source>
        <dbReference type="ARBA" id="ARBA00023136"/>
    </source>
</evidence>
<evidence type="ECO:0000256" key="5">
    <source>
        <dbReference type="ARBA" id="ARBA00022692"/>
    </source>
</evidence>
<keyword evidence="7 9" id="KW-0472">Membrane</keyword>
<dbReference type="STRING" id="561184.SAMN05216376_112144"/>
<evidence type="ECO:0000256" key="9">
    <source>
        <dbReference type="RuleBase" id="RU369079"/>
    </source>
</evidence>
<dbReference type="PATRIC" id="fig|1515334.3.peg.4901"/>
<organism evidence="11 12">
    <name type="scientific">Mameliella alba</name>
    <dbReference type="NCBI Taxonomy" id="561184"/>
    <lineage>
        <taxon>Bacteria</taxon>
        <taxon>Pseudomonadati</taxon>
        <taxon>Pseudomonadota</taxon>
        <taxon>Alphaproteobacteria</taxon>
        <taxon>Rhodobacterales</taxon>
        <taxon>Roseobacteraceae</taxon>
        <taxon>Mameliella</taxon>
    </lineage>
</organism>
<evidence type="ECO:0000313" key="11">
    <source>
        <dbReference type="EMBL" id="KHQ50652.1"/>
    </source>
</evidence>
<dbReference type="PANTHER" id="PTHR35011">
    <property type="entry name" value="2,3-DIKETO-L-GULONATE TRAP TRANSPORTER SMALL PERMEASE PROTEIN YIAM"/>
    <property type="match status" value="1"/>
</dbReference>
<protein>
    <recommendedName>
        <fullName evidence="9">TRAP transporter small permease protein</fullName>
    </recommendedName>
</protein>
<reference evidence="11 12" key="1">
    <citation type="submission" date="2014-10" db="EMBL/GenBank/DDBJ databases">
        <title>Genome sequence of Ponticoccus sp. strain UMTAT08 isolated from clonal culture of toxic dinoflagellate Alexandrium tamiyavanichii.</title>
        <authorList>
            <person name="Gan H.Y."/>
            <person name="Muhd D.-D."/>
            <person name="Mohd Noor M.E."/>
            <person name="Yeong Y.S."/>
            <person name="Usup G."/>
        </authorList>
    </citation>
    <scope>NUCLEOTIDE SEQUENCE [LARGE SCALE GENOMIC DNA]</scope>
    <source>
        <strain evidence="11 12">UMTAT08</strain>
    </source>
</reference>
<evidence type="ECO:0000256" key="3">
    <source>
        <dbReference type="ARBA" id="ARBA00022475"/>
    </source>
</evidence>
<dbReference type="Proteomes" id="UP000030960">
    <property type="component" value="Unassembled WGS sequence"/>
</dbReference>
<dbReference type="GO" id="GO:0022857">
    <property type="term" value="F:transmembrane transporter activity"/>
    <property type="evidence" value="ECO:0007669"/>
    <property type="project" value="UniProtKB-UniRule"/>
</dbReference>
<dbReference type="GO" id="GO:0015740">
    <property type="term" value="P:C4-dicarboxylate transport"/>
    <property type="evidence" value="ECO:0007669"/>
    <property type="project" value="TreeGrafter"/>
</dbReference>
<keyword evidence="2 9" id="KW-0813">Transport</keyword>
<keyword evidence="3" id="KW-1003">Cell membrane</keyword>
<name>A0A0B3RRV6_9RHOB</name>
<evidence type="ECO:0000313" key="12">
    <source>
        <dbReference type="Proteomes" id="UP000030960"/>
    </source>
</evidence>
<dbReference type="RefSeq" id="WP_052244815.1">
    <property type="nucleotide sequence ID" value="NZ_JSUQ01000024.1"/>
</dbReference>
<feature type="domain" description="Tripartite ATP-independent periplasmic transporters DctQ component" evidence="10">
    <location>
        <begin position="28"/>
        <end position="152"/>
    </location>
</feature>
<accession>A0A0B3RRV6</accession>
<proteinExistence type="inferred from homology"/>